<evidence type="ECO:0000256" key="11">
    <source>
        <dbReference type="PIRSR" id="PIRSR602481-1"/>
    </source>
</evidence>
<dbReference type="AlphaFoldDB" id="A0A7Y9ZDQ7"/>
<comment type="cofactor">
    <cofactor evidence="11">
        <name>Zn(2+)</name>
        <dbReference type="ChEBI" id="CHEBI:29105"/>
    </cofactor>
    <text evidence="11">Binds 1 zinc ion per subunit.</text>
</comment>
<dbReference type="EMBL" id="JACBZO010000001">
    <property type="protein sequence ID" value="NYI42100.1"/>
    <property type="molecule type" value="Genomic_DNA"/>
</dbReference>
<reference evidence="12 13" key="1">
    <citation type="submission" date="2020-07" db="EMBL/GenBank/DDBJ databases">
        <title>Sequencing the genomes of 1000 actinobacteria strains.</title>
        <authorList>
            <person name="Klenk H.-P."/>
        </authorList>
    </citation>
    <scope>NUCLEOTIDE SEQUENCE [LARGE SCALE GENOMIC DNA]</scope>
    <source>
        <strain evidence="12 13">DSM 19970</strain>
    </source>
</reference>
<dbReference type="OrthoDB" id="5242893at2"/>
<dbReference type="SUPFAM" id="SSF46785">
    <property type="entry name" value="Winged helix' DNA-binding domain"/>
    <property type="match status" value="1"/>
</dbReference>
<dbReference type="GO" id="GO:0008270">
    <property type="term" value="F:zinc ion binding"/>
    <property type="evidence" value="ECO:0007669"/>
    <property type="project" value="TreeGrafter"/>
</dbReference>
<sequence length="167" mass="17472">MTTWTQAPLDAGIADVIRGAGLKFTTPRGAVLRSLRDHPHASADEVLRSVTAELPKASLQSVYNALSDFVAAGIVRRFEPSGKPGLYELRVADNHHHLVCTHCGAVVDVDCAVGHAPCLTPSDDHGFVVHTAEVTYWGMCAACASAAAPATPTTPTQATTPTQTTTG</sequence>
<feature type="binding site" evidence="11">
    <location>
        <position position="103"/>
    </location>
    <ligand>
        <name>Zn(2+)</name>
        <dbReference type="ChEBI" id="CHEBI:29105"/>
    </ligand>
</feature>
<comment type="similarity">
    <text evidence="2">Belongs to the Fur family.</text>
</comment>
<dbReference type="GO" id="GO:0005737">
    <property type="term" value="C:cytoplasm"/>
    <property type="evidence" value="ECO:0007669"/>
    <property type="project" value="UniProtKB-SubCell"/>
</dbReference>
<keyword evidence="8" id="KW-0805">Transcription regulation</keyword>
<evidence type="ECO:0000313" key="12">
    <source>
        <dbReference type="EMBL" id="NYI42100.1"/>
    </source>
</evidence>
<comment type="caution">
    <text evidence="12">The sequence shown here is derived from an EMBL/GenBank/DDBJ whole genome shotgun (WGS) entry which is preliminary data.</text>
</comment>
<evidence type="ECO:0000256" key="10">
    <source>
        <dbReference type="ARBA" id="ARBA00023163"/>
    </source>
</evidence>
<evidence type="ECO:0000256" key="5">
    <source>
        <dbReference type="ARBA" id="ARBA00022723"/>
    </source>
</evidence>
<dbReference type="Proteomes" id="UP000547973">
    <property type="component" value="Unassembled WGS sequence"/>
</dbReference>
<keyword evidence="10" id="KW-0804">Transcription</keyword>
<keyword evidence="6 11" id="KW-0862">Zinc</keyword>
<keyword evidence="3" id="KW-0963">Cytoplasm</keyword>
<name>A0A7Y9ZDQ7_9MICO</name>
<evidence type="ECO:0000256" key="3">
    <source>
        <dbReference type="ARBA" id="ARBA00022490"/>
    </source>
</evidence>
<keyword evidence="13" id="KW-1185">Reference proteome</keyword>
<keyword evidence="4" id="KW-0678">Repressor</keyword>
<dbReference type="Gene3D" id="3.30.1490.190">
    <property type="match status" value="1"/>
</dbReference>
<dbReference type="InterPro" id="IPR036390">
    <property type="entry name" value="WH_DNA-bd_sf"/>
</dbReference>
<dbReference type="InterPro" id="IPR036388">
    <property type="entry name" value="WH-like_DNA-bd_sf"/>
</dbReference>
<keyword evidence="7" id="KW-0408">Iron</keyword>
<feature type="binding site" evidence="11">
    <location>
        <position position="140"/>
    </location>
    <ligand>
        <name>Zn(2+)</name>
        <dbReference type="ChEBI" id="CHEBI:29105"/>
    </ligand>
</feature>
<feature type="binding site" evidence="11">
    <location>
        <position position="100"/>
    </location>
    <ligand>
        <name>Zn(2+)</name>
        <dbReference type="ChEBI" id="CHEBI:29105"/>
    </ligand>
</feature>
<evidence type="ECO:0000256" key="1">
    <source>
        <dbReference type="ARBA" id="ARBA00004496"/>
    </source>
</evidence>
<organism evidence="12 13">
    <name type="scientific">Demequina lutea</name>
    <dbReference type="NCBI Taxonomy" id="431489"/>
    <lineage>
        <taxon>Bacteria</taxon>
        <taxon>Bacillati</taxon>
        <taxon>Actinomycetota</taxon>
        <taxon>Actinomycetes</taxon>
        <taxon>Micrococcales</taxon>
        <taxon>Demequinaceae</taxon>
        <taxon>Demequina</taxon>
    </lineage>
</organism>
<evidence type="ECO:0000256" key="9">
    <source>
        <dbReference type="ARBA" id="ARBA00023125"/>
    </source>
</evidence>
<dbReference type="PANTHER" id="PTHR33202:SF18">
    <property type="entry name" value="TRANSCRIPTIONAL REGULATOR FURA"/>
    <property type="match status" value="1"/>
</dbReference>
<gene>
    <name evidence="12" type="ORF">BKA03_002219</name>
</gene>
<dbReference type="InterPro" id="IPR002481">
    <property type="entry name" value="FUR"/>
</dbReference>
<dbReference type="CDD" id="cd07153">
    <property type="entry name" value="Fur_like"/>
    <property type="match status" value="1"/>
</dbReference>
<dbReference type="Gene3D" id="1.10.10.10">
    <property type="entry name" value="Winged helix-like DNA-binding domain superfamily/Winged helix DNA-binding domain"/>
    <property type="match status" value="1"/>
</dbReference>
<evidence type="ECO:0000256" key="8">
    <source>
        <dbReference type="ARBA" id="ARBA00023015"/>
    </source>
</evidence>
<evidence type="ECO:0000313" key="13">
    <source>
        <dbReference type="Proteomes" id="UP000547973"/>
    </source>
</evidence>
<evidence type="ECO:0000256" key="7">
    <source>
        <dbReference type="ARBA" id="ARBA00023004"/>
    </source>
</evidence>
<dbReference type="Pfam" id="PF01475">
    <property type="entry name" value="FUR"/>
    <property type="match status" value="1"/>
</dbReference>
<dbReference type="RefSeq" id="WP_062073988.1">
    <property type="nucleotide sequence ID" value="NZ_BBRC01000002.1"/>
</dbReference>
<proteinExistence type="inferred from homology"/>
<dbReference type="GO" id="GO:1900376">
    <property type="term" value="P:regulation of secondary metabolite biosynthetic process"/>
    <property type="evidence" value="ECO:0007669"/>
    <property type="project" value="TreeGrafter"/>
</dbReference>
<dbReference type="GO" id="GO:0000976">
    <property type="term" value="F:transcription cis-regulatory region binding"/>
    <property type="evidence" value="ECO:0007669"/>
    <property type="project" value="TreeGrafter"/>
</dbReference>
<keyword evidence="5 11" id="KW-0479">Metal-binding</keyword>
<dbReference type="PANTHER" id="PTHR33202">
    <property type="entry name" value="ZINC UPTAKE REGULATION PROTEIN"/>
    <property type="match status" value="1"/>
</dbReference>
<dbReference type="GO" id="GO:0045892">
    <property type="term" value="P:negative regulation of DNA-templated transcription"/>
    <property type="evidence" value="ECO:0007669"/>
    <property type="project" value="TreeGrafter"/>
</dbReference>
<keyword evidence="9" id="KW-0238">DNA-binding</keyword>
<evidence type="ECO:0000256" key="2">
    <source>
        <dbReference type="ARBA" id="ARBA00007957"/>
    </source>
</evidence>
<comment type="subcellular location">
    <subcellularLocation>
        <location evidence="1">Cytoplasm</location>
    </subcellularLocation>
</comment>
<protein>
    <submittedName>
        <fullName evidence="12">Fur family ferric uptake transcriptional regulator</fullName>
    </submittedName>
</protein>
<evidence type="ECO:0000256" key="6">
    <source>
        <dbReference type="ARBA" id="ARBA00022833"/>
    </source>
</evidence>
<feature type="binding site" evidence="11">
    <location>
        <position position="143"/>
    </location>
    <ligand>
        <name>Zn(2+)</name>
        <dbReference type="ChEBI" id="CHEBI:29105"/>
    </ligand>
</feature>
<dbReference type="GO" id="GO:0003700">
    <property type="term" value="F:DNA-binding transcription factor activity"/>
    <property type="evidence" value="ECO:0007669"/>
    <property type="project" value="InterPro"/>
</dbReference>
<accession>A0A7Y9ZDQ7</accession>
<evidence type="ECO:0000256" key="4">
    <source>
        <dbReference type="ARBA" id="ARBA00022491"/>
    </source>
</evidence>
<dbReference type="InterPro" id="IPR043135">
    <property type="entry name" value="Fur_C"/>
</dbReference>